<proteinExistence type="predicted"/>
<dbReference type="AlphaFoldDB" id="A0AAX1MZU4"/>
<dbReference type="InterPro" id="IPR003718">
    <property type="entry name" value="OsmC/Ohr_fam"/>
</dbReference>
<dbReference type="InterPro" id="IPR029058">
    <property type="entry name" value="AB_hydrolase_fold"/>
</dbReference>
<dbReference type="SUPFAM" id="SSF82784">
    <property type="entry name" value="OsmC-like"/>
    <property type="match status" value="1"/>
</dbReference>
<evidence type="ECO:0000313" key="1">
    <source>
        <dbReference type="EMBL" id="QWG00781.1"/>
    </source>
</evidence>
<dbReference type="SUPFAM" id="SSF53474">
    <property type="entry name" value="alpha/beta-Hydrolases"/>
    <property type="match status" value="1"/>
</dbReference>
<reference evidence="1 2" key="1">
    <citation type="submission" date="2021-05" db="EMBL/GenBank/DDBJ databases">
        <title>Comparative genomic studies on the polysaccharide-degrading batcterial strains of the Flammeovirga genus.</title>
        <authorList>
            <person name="Zewei F."/>
            <person name="Zheng Z."/>
            <person name="Yu L."/>
            <person name="Ruyue G."/>
            <person name="Yanhong M."/>
            <person name="Yuanyuan C."/>
            <person name="Jingyan G."/>
            <person name="Wenjun H."/>
        </authorList>
    </citation>
    <scope>NUCLEOTIDE SEQUENCE [LARGE SCALE GENOMIC DNA]</scope>
    <source>
        <strain evidence="1 2">NBRC:100898</strain>
    </source>
</reference>
<dbReference type="RefSeq" id="WP_169665117.1">
    <property type="nucleotide sequence ID" value="NZ_CP076132.1"/>
</dbReference>
<evidence type="ECO:0000313" key="2">
    <source>
        <dbReference type="Proteomes" id="UP000678679"/>
    </source>
</evidence>
<accession>A0AAX1MZU4</accession>
<dbReference type="EMBL" id="CP076132">
    <property type="protein sequence ID" value="QWG00781.1"/>
    <property type="molecule type" value="Genomic_DNA"/>
</dbReference>
<dbReference type="KEGG" id="fya:KMW28_14090"/>
<gene>
    <name evidence="1" type="ORF">KMW28_14090</name>
</gene>
<dbReference type="InterPro" id="IPR015946">
    <property type="entry name" value="KH_dom-like_a/b"/>
</dbReference>
<protein>
    <submittedName>
        <fullName evidence="1">OsmC family protein</fullName>
    </submittedName>
</protein>
<dbReference type="Pfam" id="PF02566">
    <property type="entry name" value="OsmC"/>
    <property type="match status" value="1"/>
</dbReference>
<name>A0AAX1MZU4_9BACT</name>
<dbReference type="Proteomes" id="UP000678679">
    <property type="component" value="Chromosome 1"/>
</dbReference>
<sequence length="393" mass="44593">MSATIINFKNRSEGSLHAQLFLPADEKPLAFALFVHCYALSGQNFAAEAVIRGLNQKGFGILALDFTGQTAQDAKYIASSNDIIDATEYLIKNYAAPKLLIGHSIAASACLIAAKEIHNLEGIVSISGIVDKEQLSGRFKKLKYYSKFELGDHKLKLDKQLQDQLLSDKYQEDIKQLKKPILIFHSPFDDLIHINNAETIYQQSFHPKSFITLDKANHFLTNDDNADYVGKMIGSWAERYIEMQRENPLETQYQTAVRIGTTKYVTEIKAGKHHQIADEPIEDGGKDLGPNPYQFLLAGLGACTAMTLRMYANHKKWPLDEVDVHLNHEREYLKDANETNKRTAKLDKLYRHIQVKGDLTEEQRQRLLEIANKCPVHRTLENNPIIITELLEE</sequence>
<dbReference type="PANTHER" id="PTHR39624">
    <property type="entry name" value="PROTEIN INVOLVED IN RIMO-MEDIATED BETA-METHYLTHIOLATION OF RIBOSOMAL PROTEIN S12 YCAO"/>
    <property type="match status" value="1"/>
</dbReference>
<dbReference type="PANTHER" id="PTHR39624:SF2">
    <property type="entry name" value="OSMC-LIKE PROTEIN"/>
    <property type="match status" value="1"/>
</dbReference>
<dbReference type="InterPro" id="IPR036102">
    <property type="entry name" value="OsmC/Ohrsf"/>
</dbReference>
<dbReference type="Gene3D" id="3.40.50.1820">
    <property type="entry name" value="alpha/beta hydrolase"/>
    <property type="match status" value="1"/>
</dbReference>
<keyword evidence="2" id="KW-1185">Reference proteome</keyword>
<organism evidence="1 2">
    <name type="scientific">Flammeovirga yaeyamensis</name>
    <dbReference type="NCBI Taxonomy" id="367791"/>
    <lineage>
        <taxon>Bacteria</taxon>
        <taxon>Pseudomonadati</taxon>
        <taxon>Bacteroidota</taxon>
        <taxon>Cytophagia</taxon>
        <taxon>Cytophagales</taxon>
        <taxon>Flammeovirgaceae</taxon>
        <taxon>Flammeovirga</taxon>
    </lineage>
</organism>
<dbReference type="Gene3D" id="3.30.300.20">
    <property type="match status" value="1"/>
</dbReference>